<comment type="similarity">
    <text evidence="1">Belongs to the LysR transcriptional regulatory family.</text>
</comment>
<dbReference type="InterPro" id="IPR036388">
    <property type="entry name" value="WH-like_DNA-bd_sf"/>
</dbReference>
<dbReference type="SUPFAM" id="SSF46785">
    <property type="entry name" value="Winged helix' DNA-binding domain"/>
    <property type="match status" value="1"/>
</dbReference>
<gene>
    <name evidence="6" type="ORF">I8751_02440</name>
</gene>
<feature type="domain" description="HTH lysR-type" evidence="5">
    <location>
        <begin position="9"/>
        <end position="66"/>
    </location>
</feature>
<dbReference type="PRINTS" id="PR00039">
    <property type="entry name" value="HTHLYSR"/>
</dbReference>
<evidence type="ECO:0000313" key="6">
    <source>
        <dbReference type="EMBL" id="MBH8551258.1"/>
    </source>
</evidence>
<dbReference type="GO" id="GO:0003677">
    <property type="term" value="F:DNA binding"/>
    <property type="evidence" value="ECO:0007669"/>
    <property type="project" value="UniProtKB-KW"/>
</dbReference>
<dbReference type="InterPro" id="IPR037402">
    <property type="entry name" value="YidZ_PBP2"/>
</dbReference>
<dbReference type="Gene3D" id="1.10.10.10">
    <property type="entry name" value="Winged helix-like DNA-binding domain superfamily/Winged helix DNA-binding domain"/>
    <property type="match status" value="1"/>
</dbReference>
<dbReference type="Pfam" id="PF03466">
    <property type="entry name" value="LysR_substrate"/>
    <property type="match status" value="1"/>
</dbReference>
<dbReference type="RefSeq" id="WP_214437569.1">
    <property type="nucleotide sequence ID" value="NZ_JAECZB010000003.1"/>
</dbReference>
<reference evidence="6 7" key="1">
    <citation type="journal article" date="2021" name="Int. J. Syst. Evol. Microbiol.">
        <title>Amazonocrinis nigriterrae gen. nov., sp. nov., Atlanticothrix silvestris gen. nov., sp. nov. and Dendronalium phyllosphericum gen. nov., sp. nov., nostocacean cyanobacteria from Brazilian environments.</title>
        <authorList>
            <person name="Alvarenga D.O."/>
            <person name="Andreote A.P.D."/>
            <person name="Branco L.H.Z."/>
            <person name="Delbaje E."/>
            <person name="Cruz R.B."/>
            <person name="Varani A.M."/>
            <person name="Fiore M.F."/>
        </authorList>
    </citation>
    <scope>NUCLEOTIDE SEQUENCE [LARGE SCALE GENOMIC DNA]</scope>
    <source>
        <strain evidence="6 7">CENA357</strain>
    </source>
</reference>
<dbReference type="CDD" id="cd08417">
    <property type="entry name" value="PBP2_Nitroaromatics_like"/>
    <property type="match status" value="1"/>
</dbReference>
<dbReference type="PANTHER" id="PTHR30118">
    <property type="entry name" value="HTH-TYPE TRANSCRIPTIONAL REGULATOR LEUO-RELATED"/>
    <property type="match status" value="1"/>
</dbReference>
<keyword evidence="4" id="KW-0804">Transcription</keyword>
<dbReference type="InterPro" id="IPR050389">
    <property type="entry name" value="LysR-type_TF"/>
</dbReference>
<evidence type="ECO:0000256" key="3">
    <source>
        <dbReference type="ARBA" id="ARBA00023125"/>
    </source>
</evidence>
<dbReference type="SUPFAM" id="SSF53850">
    <property type="entry name" value="Periplasmic binding protein-like II"/>
    <property type="match status" value="1"/>
</dbReference>
<organism evidence="6 7">
    <name type="scientific">Atlanticothrix silvestris CENA357</name>
    <dbReference type="NCBI Taxonomy" id="1725252"/>
    <lineage>
        <taxon>Bacteria</taxon>
        <taxon>Bacillati</taxon>
        <taxon>Cyanobacteriota</taxon>
        <taxon>Cyanophyceae</taxon>
        <taxon>Nostocales</taxon>
        <taxon>Nodulariaceae</taxon>
        <taxon>Atlanticothrix</taxon>
        <taxon>Atlanticothrix silvestris</taxon>
    </lineage>
</organism>
<keyword evidence="7" id="KW-1185">Reference proteome</keyword>
<keyword evidence="2" id="KW-0805">Transcription regulation</keyword>
<proteinExistence type="inferred from homology"/>
<dbReference type="PROSITE" id="PS50931">
    <property type="entry name" value="HTH_LYSR"/>
    <property type="match status" value="1"/>
</dbReference>
<dbReference type="AlphaFoldDB" id="A0A8J7H3Z0"/>
<dbReference type="EMBL" id="JAECZB010000003">
    <property type="protein sequence ID" value="MBH8551258.1"/>
    <property type="molecule type" value="Genomic_DNA"/>
</dbReference>
<evidence type="ECO:0000256" key="1">
    <source>
        <dbReference type="ARBA" id="ARBA00009437"/>
    </source>
</evidence>
<dbReference type="InterPro" id="IPR036390">
    <property type="entry name" value="WH_DNA-bd_sf"/>
</dbReference>
<sequence>MALIDLSSVDLNLLVAFEVLFEERSVTVAAQRLYLGQPAMSAALGRLRLLFQDELFIRMGREMQPTARAIEIAPGIVIALQQIRQTLETSQTFDPTTSKRTFAIGSSDYTSYVVVPKLLEVCRQTAPGIDFRLIGFEKDCVGELLEQREIDIALGVFQNPPRQTIQLPLFPEQFVGISRRGHPAITQETITPETFAQLPHALFTLRRDEVGELDKVLAQSNLQRRVVLTTPHLLILPAVISSSDLVTAIPSRLAKPFACQGTLEIFELPLQTEPWMISMLWSKLTDQDQANLWLRQMLKIVCEGI</sequence>
<dbReference type="InterPro" id="IPR005119">
    <property type="entry name" value="LysR_subst-bd"/>
</dbReference>
<evidence type="ECO:0000313" key="7">
    <source>
        <dbReference type="Proteomes" id="UP000599391"/>
    </source>
</evidence>
<dbReference type="Gene3D" id="3.40.190.10">
    <property type="entry name" value="Periplasmic binding protein-like II"/>
    <property type="match status" value="2"/>
</dbReference>
<dbReference type="PANTHER" id="PTHR30118:SF15">
    <property type="entry name" value="TRANSCRIPTIONAL REGULATORY PROTEIN"/>
    <property type="match status" value="1"/>
</dbReference>
<dbReference type="GO" id="GO:0003700">
    <property type="term" value="F:DNA-binding transcription factor activity"/>
    <property type="evidence" value="ECO:0007669"/>
    <property type="project" value="InterPro"/>
</dbReference>
<comment type="caution">
    <text evidence="6">The sequence shown here is derived from an EMBL/GenBank/DDBJ whole genome shotgun (WGS) entry which is preliminary data.</text>
</comment>
<name>A0A8J7H3Z0_9CYAN</name>
<protein>
    <submittedName>
        <fullName evidence="6">LysR family transcriptional regulator</fullName>
    </submittedName>
</protein>
<evidence type="ECO:0000256" key="2">
    <source>
        <dbReference type="ARBA" id="ARBA00023015"/>
    </source>
</evidence>
<keyword evidence="3" id="KW-0238">DNA-binding</keyword>
<evidence type="ECO:0000256" key="4">
    <source>
        <dbReference type="ARBA" id="ARBA00023163"/>
    </source>
</evidence>
<evidence type="ECO:0000259" key="5">
    <source>
        <dbReference type="PROSITE" id="PS50931"/>
    </source>
</evidence>
<dbReference type="Proteomes" id="UP000599391">
    <property type="component" value="Unassembled WGS sequence"/>
</dbReference>
<accession>A0A8J7H3Z0</accession>
<dbReference type="Pfam" id="PF00126">
    <property type="entry name" value="HTH_1"/>
    <property type="match status" value="1"/>
</dbReference>
<dbReference type="InterPro" id="IPR000847">
    <property type="entry name" value="LysR_HTH_N"/>
</dbReference>